<dbReference type="InterPro" id="IPR002372">
    <property type="entry name" value="PQQ_rpt_dom"/>
</dbReference>
<dbReference type="eggNOG" id="COG1520">
    <property type="taxonomic scope" value="Bacteria"/>
</dbReference>
<dbReference type="PANTHER" id="PTHR34512">
    <property type="entry name" value="CELL SURFACE PROTEIN"/>
    <property type="match status" value="1"/>
</dbReference>
<sequence length="419" mass="43363">MRRILVLLLLVAGLAACQDDAWVRRGYSAGWPAARGDSHNSGRTDQEPPRKLAVLWTRPLLGQVYAQPSVSSRGFVGVAARTESGCNTFSFDIEAGRKRWCLRRFFGVELSTPLVDQFDTVYLGQAGLIAAFAQNDSVKWSDPVLGTPIGSALTSDGNLLVVTHLGQIEVVNSINGQIVSPPVELVPVADRADAAHGLADCASRGPQCPVASQPAYDPGSGRFVFSFWPPGAPAAQLVGMRYNAADKTLRVDWRAPAAHPGPLGMPAITADGSAAIAIDAAGVLSAHRLSDGTQLWRTPTGAAGTSVLAAAPNGTVVIGAGSAAAPLAAYTGTGQLWRRDDLRCLSPATLTAEHDGLVLVVSADGKGSALVRFDAETGATRETTELPGLPPAPSAGISVAPGGQLVFAQGGQLVALGER</sequence>
<dbReference type="AlphaFoldDB" id="D6ZA48"/>
<dbReference type="InterPro" id="IPR011047">
    <property type="entry name" value="Quinoprotein_ADH-like_sf"/>
</dbReference>
<dbReference type="EMBL" id="CP001958">
    <property type="protein sequence ID" value="ADG98718.1"/>
    <property type="molecule type" value="Genomic_DNA"/>
</dbReference>
<evidence type="ECO:0000259" key="1">
    <source>
        <dbReference type="Pfam" id="PF13360"/>
    </source>
</evidence>
<dbReference type="OrthoDB" id="6189277at2"/>
<feature type="domain" description="Pyrrolo-quinoline quinone repeat" evidence="1">
    <location>
        <begin position="282"/>
        <end position="416"/>
    </location>
</feature>
<reference evidence="2 3" key="1">
    <citation type="journal article" date="2010" name="Stand. Genomic Sci.">
        <title>Complete genome sequence of Segniliparus rotundus type strain (CDC 1076).</title>
        <authorList>
            <person name="Sikorski J."/>
            <person name="Lapidus A."/>
            <person name="Copeland A."/>
            <person name="Misra M."/>
            <person name="Glavina Del Rio T."/>
            <person name="Nolan M."/>
            <person name="Lucas S."/>
            <person name="Chen F."/>
            <person name="Tice H."/>
            <person name="Cheng J.F."/>
            <person name="Jando M."/>
            <person name="Schneider S."/>
            <person name="Bruce D."/>
            <person name="Goodwin L."/>
            <person name="Pitluck S."/>
            <person name="Liolios K."/>
            <person name="Mikhailova N."/>
            <person name="Pati A."/>
            <person name="Ivanova N."/>
            <person name="Mavromatis K."/>
            <person name="Chen A."/>
            <person name="Palaniappan K."/>
            <person name="Chertkov O."/>
            <person name="Land M."/>
            <person name="Hauser L."/>
            <person name="Chang Y.J."/>
            <person name="Jeffries C.D."/>
            <person name="Brettin T."/>
            <person name="Detter J.C."/>
            <person name="Han C."/>
            <person name="Rohde M."/>
            <person name="Goker M."/>
            <person name="Bristow J."/>
            <person name="Eisen J.A."/>
            <person name="Markowitz V."/>
            <person name="Hugenholtz P."/>
            <person name="Kyrpides N.C."/>
            <person name="Klenk H.P."/>
        </authorList>
    </citation>
    <scope>NUCLEOTIDE SEQUENCE [LARGE SCALE GENOMIC DNA]</scope>
    <source>
        <strain evidence="3">ATCC BAA-972 / CDC 1076 / CIP 108378 / DSM 44985 / JCM 13578</strain>
    </source>
</reference>
<keyword evidence="3" id="KW-1185">Reference proteome</keyword>
<protein>
    <recommendedName>
        <fullName evidence="1">Pyrrolo-quinoline quinone repeat domain-containing protein</fullName>
    </recommendedName>
</protein>
<dbReference type="Proteomes" id="UP000002247">
    <property type="component" value="Chromosome"/>
</dbReference>
<dbReference type="InterPro" id="IPR015943">
    <property type="entry name" value="WD40/YVTN_repeat-like_dom_sf"/>
</dbReference>
<proteinExistence type="predicted"/>
<dbReference type="RefSeq" id="WP_013139168.1">
    <property type="nucleotide sequence ID" value="NC_014168.1"/>
</dbReference>
<dbReference type="KEGG" id="srt:Srot_2268"/>
<accession>D6ZA48</accession>
<dbReference type="PANTHER" id="PTHR34512:SF30">
    <property type="entry name" value="OUTER MEMBRANE PROTEIN ASSEMBLY FACTOR BAMB"/>
    <property type="match status" value="1"/>
</dbReference>
<dbReference type="Pfam" id="PF13360">
    <property type="entry name" value="PQQ_2"/>
    <property type="match status" value="1"/>
</dbReference>
<dbReference type="PROSITE" id="PS51257">
    <property type="entry name" value="PROKAR_LIPOPROTEIN"/>
    <property type="match status" value="1"/>
</dbReference>
<gene>
    <name evidence="2" type="ordered locus">Srot_2268</name>
</gene>
<dbReference type="HOGENOM" id="CLU_698058_0_0_11"/>
<organism evidence="2 3">
    <name type="scientific">Segniliparus rotundus (strain ATCC BAA-972 / CDC 1076 / CIP 108378 / DSM 44985 / JCM 13578)</name>
    <dbReference type="NCBI Taxonomy" id="640132"/>
    <lineage>
        <taxon>Bacteria</taxon>
        <taxon>Bacillati</taxon>
        <taxon>Actinomycetota</taxon>
        <taxon>Actinomycetes</taxon>
        <taxon>Mycobacteriales</taxon>
        <taxon>Segniliparaceae</taxon>
        <taxon>Segniliparus</taxon>
    </lineage>
</organism>
<dbReference type="SUPFAM" id="SSF50998">
    <property type="entry name" value="Quinoprotein alcohol dehydrogenase-like"/>
    <property type="match status" value="1"/>
</dbReference>
<evidence type="ECO:0000313" key="2">
    <source>
        <dbReference type="EMBL" id="ADG98718.1"/>
    </source>
</evidence>
<dbReference type="Gene3D" id="2.130.10.10">
    <property type="entry name" value="YVTN repeat-like/Quinoprotein amine dehydrogenase"/>
    <property type="match status" value="2"/>
</dbReference>
<evidence type="ECO:0000313" key="3">
    <source>
        <dbReference type="Proteomes" id="UP000002247"/>
    </source>
</evidence>
<name>D6ZA48_SEGRD</name>
<dbReference type="STRING" id="640132.Srot_2268"/>